<dbReference type="Proteomes" id="UP001612915">
    <property type="component" value="Unassembled WGS sequence"/>
</dbReference>
<evidence type="ECO:0000313" key="1">
    <source>
        <dbReference type="EMBL" id="MFI7589288.1"/>
    </source>
</evidence>
<keyword evidence="2" id="KW-1185">Reference proteome</keyword>
<protein>
    <submittedName>
        <fullName evidence="1">Uncharacterized protein</fullName>
    </submittedName>
</protein>
<comment type="caution">
    <text evidence="1">The sequence shown here is derived from an EMBL/GenBank/DDBJ whole genome shotgun (WGS) entry which is preliminary data.</text>
</comment>
<dbReference type="EMBL" id="JBITLV010000007">
    <property type="protein sequence ID" value="MFI7589288.1"/>
    <property type="molecule type" value="Genomic_DNA"/>
</dbReference>
<dbReference type="RefSeq" id="WP_398283846.1">
    <property type="nucleotide sequence ID" value="NZ_JBITLV010000007.1"/>
</dbReference>
<proteinExistence type="predicted"/>
<name>A0ABW8ASB4_9ACTN</name>
<sequence>MVLRSEPELHQWADLGGDGSLRLHGQDLGVRELMGVDEYEWCFTVPAGHVAAFLAALGEPPTVPVLEAVARHAPFLAGAGLTEWFLTHGIEIDFWSRQG</sequence>
<evidence type="ECO:0000313" key="2">
    <source>
        <dbReference type="Proteomes" id="UP001612915"/>
    </source>
</evidence>
<gene>
    <name evidence="1" type="ORF">ACIB24_19655</name>
</gene>
<reference evidence="1 2" key="1">
    <citation type="submission" date="2024-10" db="EMBL/GenBank/DDBJ databases">
        <title>The Natural Products Discovery Center: Release of the First 8490 Sequenced Strains for Exploring Actinobacteria Biosynthetic Diversity.</title>
        <authorList>
            <person name="Kalkreuter E."/>
            <person name="Kautsar S.A."/>
            <person name="Yang D."/>
            <person name="Bader C.D."/>
            <person name="Teijaro C.N."/>
            <person name="Fluegel L."/>
            <person name="Davis C.M."/>
            <person name="Simpson J.R."/>
            <person name="Lauterbach L."/>
            <person name="Steele A.D."/>
            <person name="Gui C."/>
            <person name="Meng S."/>
            <person name="Li G."/>
            <person name="Viehrig K."/>
            <person name="Ye F."/>
            <person name="Su P."/>
            <person name="Kiefer A.F."/>
            <person name="Nichols A."/>
            <person name="Cepeda A.J."/>
            <person name="Yan W."/>
            <person name="Fan B."/>
            <person name="Jiang Y."/>
            <person name="Adhikari A."/>
            <person name="Zheng C.-J."/>
            <person name="Schuster L."/>
            <person name="Cowan T.M."/>
            <person name="Smanski M.J."/>
            <person name="Chevrette M.G."/>
            <person name="De Carvalho L.P.S."/>
            <person name="Shen B."/>
        </authorList>
    </citation>
    <scope>NUCLEOTIDE SEQUENCE [LARGE SCALE GENOMIC DNA]</scope>
    <source>
        <strain evidence="1 2">NPDC049639</strain>
    </source>
</reference>
<accession>A0ABW8ASB4</accession>
<organism evidence="1 2">
    <name type="scientific">Spongisporangium articulatum</name>
    <dbReference type="NCBI Taxonomy" id="3362603"/>
    <lineage>
        <taxon>Bacteria</taxon>
        <taxon>Bacillati</taxon>
        <taxon>Actinomycetota</taxon>
        <taxon>Actinomycetes</taxon>
        <taxon>Kineosporiales</taxon>
        <taxon>Kineosporiaceae</taxon>
        <taxon>Spongisporangium</taxon>
    </lineage>
</organism>